<accession>A0A540L748</accession>
<evidence type="ECO:0000313" key="2">
    <source>
        <dbReference type="Proteomes" id="UP000315295"/>
    </source>
</evidence>
<reference evidence="1 2" key="1">
    <citation type="journal article" date="2019" name="G3 (Bethesda)">
        <title>Sequencing of a Wild Apple (Malus baccata) Genome Unravels the Differences Between Cultivated and Wild Apple Species Regarding Disease Resistance and Cold Tolerance.</title>
        <authorList>
            <person name="Chen X."/>
        </authorList>
    </citation>
    <scope>NUCLEOTIDE SEQUENCE [LARGE SCALE GENOMIC DNA]</scope>
    <source>
        <strain evidence="2">cv. Shandingzi</strain>
        <tissue evidence="1">Leaves</tissue>
    </source>
</reference>
<dbReference type="Proteomes" id="UP000315295">
    <property type="component" value="Unassembled WGS sequence"/>
</dbReference>
<organism evidence="1 2">
    <name type="scientific">Malus baccata</name>
    <name type="common">Siberian crab apple</name>
    <name type="synonym">Pyrus baccata</name>
    <dbReference type="NCBI Taxonomy" id="106549"/>
    <lineage>
        <taxon>Eukaryota</taxon>
        <taxon>Viridiplantae</taxon>
        <taxon>Streptophyta</taxon>
        <taxon>Embryophyta</taxon>
        <taxon>Tracheophyta</taxon>
        <taxon>Spermatophyta</taxon>
        <taxon>Magnoliopsida</taxon>
        <taxon>eudicotyledons</taxon>
        <taxon>Gunneridae</taxon>
        <taxon>Pentapetalae</taxon>
        <taxon>rosids</taxon>
        <taxon>fabids</taxon>
        <taxon>Rosales</taxon>
        <taxon>Rosaceae</taxon>
        <taxon>Amygdaloideae</taxon>
        <taxon>Maleae</taxon>
        <taxon>Malus</taxon>
    </lineage>
</organism>
<evidence type="ECO:0000313" key="1">
    <source>
        <dbReference type="EMBL" id="TQD82297.1"/>
    </source>
</evidence>
<keyword evidence="2" id="KW-1185">Reference proteome</keyword>
<dbReference type="AlphaFoldDB" id="A0A540L748"/>
<dbReference type="EMBL" id="VIEB01000728">
    <property type="protein sequence ID" value="TQD82297.1"/>
    <property type="molecule type" value="Genomic_DNA"/>
</dbReference>
<sequence>MASVLGSCSTAATLAPRHLSSRTSRTSIPSLSICPGKSFGRKFYGGIGIRGKKRSEFHVTNVATEISPSEQV</sequence>
<dbReference type="STRING" id="106549.A0A540L748"/>
<protein>
    <submittedName>
        <fullName evidence="1">Uncharacterized protein</fullName>
    </submittedName>
</protein>
<gene>
    <name evidence="1" type="ORF">C1H46_032141</name>
</gene>
<proteinExistence type="predicted"/>
<comment type="caution">
    <text evidence="1">The sequence shown here is derived from an EMBL/GenBank/DDBJ whole genome shotgun (WGS) entry which is preliminary data.</text>
</comment>
<name>A0A540L748_MALBA</name>